<feature type="transmembrane region" description="Helical" evidence="16">
    <location>
        <begin position="395"/>
        <end position="413"/>
    </location>
</feature>
<evidence type="ECO:0000256" key="1">
    <source>
        <dbReference type="ARBA" id="ARBA00004141"/>
    </source>
</evidence>
<dbReference type="InterPro" id="IPR029044">
    <property type="entry name" value="Nucleotide-diphossugar_trans"/>
</dbReference>
<proteinExistence type="inferred from homology"/>
<dbReference type="PANTHER" id="PTHR12726">
    <property type="entry name" value="CERAMIDE GLUCOSYLTRANSFERASE"/>
    <property type="match status" value="1"/>
</dbReference>
<feature type="transmembrane region" description="Helical" evidence="16">
    <location>
        <begin position="360"/>
        <end position="389"/>
    </location>
</feature>
<protein>
    <recommendedName>
        <fullName evidence="6">Ceramide glucosyltransferase</fullName>
        <ecNumber evidence="5">2.4.1.80</ecNumber>
    </recommendedName>
    <alternativeName>
        <fullName evidence="13">Glucosylceramide synthase</fullName>
    </alternativeName>
    <alternativeName>
        <fullName evidence="14">UDP-glucose ceramide glucosyltransferase</fullName>
    </alternativeName>
    <alternativeName>
        <fullName evidence="12">UDP-glucose:N-acylsphingosine D-glucosyltransferase</fullName>
    </alternativeName>
</protein>
<comment type="caution">
    <text evidence="18">The sequence shown here is derived from an EMBL/GenBank/DDBJ whole genome shotgun (WGS) entry which is preliminary data.</text>
</comment>
<dbReference type="PANTHER" id="PTHR12726:SF0">
    <property type="entry name" value="CERAMIDE GLUCOSYLTRANSFERASE"/>
    <property type="match status" value="1"/>
</dbReference>
<evidence type="ECO:0000256" key="13">
    <source>
        <dbReference type="ARBA" id="ARBA00031543"/>
    </source>
</evidence>
<keyword evidence="19" id="KW-1185">Reference proteome</keyword>
<gene>
    <name evidence="18" type="primary">HSX11</name>
    <name evidence="18" type="ORF">H4R34_003334</name>
</gene>
<dbReference type="Proteomes" id="UP001151582">
    <property type="component" value="Unassembled WGS sequence"/>
</dbReference>
<evidence type="ECO:0000256" key="3">
    <source>
        <dbReference type="ARBA" id="ARBA00004991"/>
    </source>
</evidence>
<evidence type="ECO:0000313" key="18">
    <source>
        <dbReference type="EMBL" id="KAJ1978081.1"/>
    </source>
</evidence>
<comment type="pathway">
    <text evidence="2">Lipid metabolism; sphingolipid metabolism.</text>
</comment>
<feature type="signal peptide" evidence="17">
    <location>
        <begin position="1"/>
        <end position="19"/>
    </location>
</feature>
<accession>A0A9W8B4S0</accession>
<dbReference type="EMBL" id="JANBQB010000300">
    <property type="protein sequence ID" value="KAJ1978081.1"/>
    <property type="molecule type" value="Genomic_DNA"/>
</dbReference>
<keyword evidence="8 18" id="KW-0808">Transferase</keyword>
<reference evidence="18" key="1">
    <citation type="submission" date="2022-07" db="EMBL/GenBank/DDBJ databases">
        <title>Phylogenomic reconstructions and comparative analyses of Kickxellomycotina fungi.</title>
        <authorList>
            <person name="Reynolds N.K."/>
            <person name="Stajich J.E."/>
            <person name="Barry K."/>
            <person name="Grigoriev I.V."/>
            <person name="Crous P."/>
            <person name="Smith M.E."/>
        </authorList>
    </citation>
    <scope>NUCLEOTIDE SEQUENCE</scope>
    <source>
        <strain evidence="18">RSA 567</strain>
    </source>
</reference>
<dbReference type="GO" id="GO:0016020">
    <property type="term" value="C:membrane"/>
    <property type="evidence" value="ECO:0007669"/>
    <property type="project" value="UniProtKB-SubCell"/>
</dbReference>
<evidence type="ECO:0000256" key="17">
    <source>
        <dbReference type="SAM" id="SignalP"/>
    </source>
</evidence>
<feature type="chain" id="PRO_5040803100" description="Ceramide glucosyltransferase" evidence="17">
    <location>
        <begin position="20"/>
        <end position="482"/>
    </location>
</feature>
<dbReference type="SUPFAM" id="SSF53448">
    <property type="entry name" value="Nucleotide-diphospho-sugar transferases"/>
    <property type="match status" value="1"/>
</dbReference>
<feature type="transmembrane region" description="Helical" evidence="16">
    <location>
        <begin position="425"/>
        <end position="446"/>
    </location>
</feature>
<dbReference type="GO" id="GO:0008120">
    <property type="term" value="F:ceramide glucosyltransferase activity"/>
    <property type="evidence" value="ECO:0007669"/>
    <property type="project" value="UniProtKB-EC"/>
</dbReference>
<organism evidence="18 19">
    <name type="scientific">Dimargaris verticillata</name>
    <dbReference type="NCBI Taxonomy" id="2761393"/>
    <lineage>
        <taxon>Eukaryota</taxon>
        <taxon>Fungi</taxon>
        <taxon>Fungi incertae sedis</taxon>
        <taxon>Zoopagomycota</taxon>
        <taxon>Kickxellomycotina</taxon>
        <taxon>Dimargaritomycetes</taxon>
        <taxon>Dimargaritales</taxon>
        <taxon>Dimargaritaceae</taxon>
        <taxon>Dimargaris</taxon>
    </lineage>
</organism>
<evidence type="ECO:0000256" key="16">
    <source>
        <dbReference type="SAM" id="Phobius"/>
    </source>
</evidence>
<evidence type="ECO:0000256" key="8">
    <source>
        <dbReference type="ARBA" id="ARBA00022679"/>
    </source>
</evidence>
<evidence type="ECO:0000256" key="12">
    <source>
        <dbReference type="ARBA" id="ARBA00031017"/>
    </source>
</evidence>
<dbReference type="EC" id="2.4.1.80" evidence="5"/>
<comment type="pathway">
    <text evidence="3">Sphingolipid metabolism.</text>
</comment>
<keyword evidence="17" id="KW-0732">Signal</keyword>
<dbReference type="InterPro" id="IPR025993">
    <property type="entry name" value="Ceramide_glucosylTrfase"/>
</dbReference>
<evidence type="ECO:0000256" key="5">
    <source>
        <dbReference type="ARBA" id="ARBA00012699"/>
    </source>
</evidence>
<comment type="subcellular location">
    <subcellularLocation>
        <location evidence="1">Membrane</location>
        <topology evidence="1">Multi-pass membrane protein</topology>
    </subcellularLocation>
</comment>
<dbReference type="GO" id="GO:0006679">
    <property type="term" value="P:glucosylceramide biosynthetic process"/>
    <property type="evidence" value="ECO:0007669"/>
    <property type="project" value="TreeGrafter"/>
</dbReference>
<keyword evidence="9 16" id="KW-0812">Transmembrane</keyword>
<evidence type="ECO:0000256" key="2">
    <source>
        <dbReference type="ARBA" id="ARBA00004760"/>
    </source>
</evidence>
<evidence type="ECO:0000256" key="4">
    <source>
        <dbReference type="ARBA" id="ARBA00006739"/>
    </source>
</evidence>
<evidence type="ECO:0000256" key="7">
    <source>
        <dbReference type="ARBA" id="ARBA00022676"/>
    </source>
</evidence>
<name>A0A9W8B4S0_9FUNG</name>
<keyword evidence="7 18" id="KW-0328">Glycosyltransferase</keyword>
<dbReference type="Pfam" id="PF13506">
    <property type="entry name" value="Glyco_transf_21"/>
    <property type="match status" value="1"/>
</dbReference>
<dbReference type="Gene3D" id="3.90.550.10">
    <property type="entry name" value="Spore Coat Polysaccharide Biosynthesis Protein SpsA, Chain A"/>
    <property type="match status" value="1"/>
</dbReference>
<evidence type="ECO:0000313" key="19">
    <source>
        <dbReference type="Proteomes" id="UP001151582"/>
    </source>
</evidence>
<evidence type="ECO:0000256" key="6">
    <source>
        <dbReference type="ARBA" id="ARBA00019988"/>
    </source>
</evidence>
<feature type="transmembrane region" description="Helical" evidence="16">
    <location>
        <begin position="74"/>
        <end position="96"/>
    </location>
</feature>
<dbReference type="CDD" id="cd02520">
    <property type="entry name" value="Glucosylceramide_synthase"/>
    <property type="match status" value="1"/>
</dbReference>
<keyword evidence="10 16" id="KW-1133">Transmembrane helix</keyword>
<keyword evidence="11 16" id="KW-0472">Membrane</keyword>
<dbReference type="AlphaFoldDB" id="A0A9W8B4S0"/>
<feature type="region of interest" description="Disordered" evidence="15">
    <location>
        <begin position="23"/>
        <end position="48"/>
    </location>
</feature>
<evidence type="ECO:0000256" key="11">
    <source>
        <dbReference type="ARBA" id="ARBA00023136"/>
    </source>
</evidence>
<evidence type="ECO:0000256" key="10">
    <source>
        <dbReference type="ARBA" id="ARBA00022989"/>
    </source>
</evidence>
<evidence type="ECO:0000256" key="15">
    <source>
        <dbReference type="SAM" id="MobiDB-lite"/>
    </source>
</evidence>
<comment type="similarity">
    <text evidence="4">Belongs to the glycosyltransferase 2 family.</text>
</comment>
<evidence type="ECO:0000256" key="9">
    <source>
        <dbReference type="ARBA" id="ARBA00022692"/>
    </source>
</evidence>
<sequence length="482" mass="53952">MPNWPLLILTVWADAVAAAAESRPNWTQSRASPGDSAPWTVPSGGGTGNGPAAAFAGRPWLSTASMEHRSLWNAVAYFGIFWWCVMVAFSVTGFWVTRRRYARPATLVEEKRILQHHTDRADTIPGVSVIRPLKGIDSDLRRCLESSFHQDYPKFEVVFTAEDASDPAIAVAKELMAQHPSVPARVVVSSQIVGYNPKINNIIDGVEGCKYDVLWMCDSNVYSEPGCLSRSVHVLTTSPSRVGIVHHIILATQPEGLGAWLEAMFINTVHAKMYLSINATGAASCVVGKSNVYFKRNLDALGGLKPFSNYMAEDNTIAQAFWKRGWKHRMTGDLAEQSLGRMTVWDYVVRRVRWTRTRKYNVTFATIVEPITESIVCGLLGAFAFHHLWQVPPTLFFPLHMVAWFLCDLWICTHLHRNRFPSQYLFVWAGVWLCRELFALPLYIFAVTGNTVAWRGRQFYLSTAGTITPLPAKSKLDDALSI</sequence>
<evidence type="ECO:0000256" key="14">
    <source>
        <dbReference type="ARBA" id="ARBA00032575"/>
    </source>
</evidence>
<dbReference type="OrthoDB" id="1483400at2759"/>